<evidence type="ECO:0000313" key="2">
    <source>
        <dbReference type="Proteomes" id="UP000216961"/>
    </source>
</evidence>
<gene>
    <name evidence="1" type="ORF">CHH57_12510</name>
</gene>
<dbReference type="Proteomes" id="UP000216961">
    <property type="component" value="Unassembled WGS sequence"/>
</dbReference>
<name>A0A268FBY9_NIACI</name>
<protein>
    <submittedName>
        <fullName evidence="1">Uncharacterized protein</fullName>
    </submittedName>
</protein>
<proteinExistence type="predicted"/>
<evidence type="ECO:0000313" key="1">
    <source>
        <dbReference type="EMBL" id="PAD82890.1"/>
    </source>
</evidence>
<dbReference type="EMBL" id="NPBQ01000076">
    <property type="protein sequence ID" value="PAD82890.1"/>
    <property type="molecule type" value="Genomic_DNA"/>
</dbReference>
<sequence length="181" mass="19361">MKITPKVLLASILAGALLTACGNTDTEPKKEEKKAEQSADVVTTASIVNEADPLVKALSADGTWIVATLQDLKVDSDILVAGEFHDKNDAANPIYRKLALYTQDEDHNIIDSFTLTAPKMTVQSENFKIQGGTFVGDVYVEANGFTVDATAKVDGNVYYKSDAFKSSAVIDGEVTGAQEVK</sequence>
<dbReference type="KEGG" id="bcir:C2I06_12365"/>
<dbReference type="RefSeq" id="WP_095330566.1">
    <property type="nucleotide sequence ID" value="NZ_CP026031.1"/>
</dbReference>
<comment type="caution">
    <text evidence="1">The sequence shown here is derived from an EMBL/GenBank/DDBJ whole genome shotgun (WGS) entry which is preliminary data.</text>
</comment>
<accession>A0A268FBY9</accession>
<dbReference type="AlphaFoldDB" id="A0A268FBY9"/>
<dbReference type="PROSITE" id="PS51257">
    <property type="entry name" value="PROKAR_LIPOPROTEIN"/>
    <property type="match status" value="1"/>
</dbReference>
<reference evidence="1 2" key="1">
    <citation type="submission" date="2017-07" db="EMBL/GenBank/DDBJ databases">
        <title>Isolation and whole genome analysis of endospore-forming bacteria from heroin.</title>
        <authorList>
            <person name="Kalinowski J."/>
            <person name="Ahrens B."/>
            <person name="Al-Dilaimi A."/>
            <person name="Winkler A."/>
            <person name="Wibberg D."/>
            <person name="Schleenbecker U."/>
            <person name="Ruckert C."/>
            <person name="Wolfel R."/>
            <person name="Grass G."/>
        </authorList>
    </citation>
    <scope>NUCLEOTIDE SEQUENCE [LARGE SCALE GENOMIC DNA]</scope>
    <source>
        <strain evidence="1 2">7521-2</strain>
    </source>
</reference>
<organism evidence="1 2">
    <name type="scientific">Niallia circulans</name>
    <name type="common">Bacillus circulans</name>
    <dbReference type="NCBI Taxonomy" id="1397"/>
    <lineage>
        <taxon>Bacteria</taxon>
        <taxon>Bacillati</taxon>
        <taxon>Bacillota</taxon>
        <taxon>Bacilli</taxon>
        <taxon>Bacillales</taxon>
        <taxon>Bacillaceae</taxon>
        <taxon>Niallia</taxon>
    </lineage>
</organism>